<evidence type="ECO:0000313" key="7">
    <source>
        <dbReference type="EMBL" id="ODA36050.1"/>
    </source>
</evidence>
<keyword evidence="8" id="KW-1185">Reference proteome</keyword>
<dbReference type="GO" id="GO:0042884">
    <property type="term" value="P:microcin transport"/>
    <property type="evidence" value="ECO:0007669"/>
    <property type="project" value="TreeGrafter"/>
</dbReference>
<feature type="transmembrane region" description="Helical" evidence="5">
    <location>
        <begin position="260"/>
        <end position="289"/>
    </location>
</feature>
<feature type="transmembrane region" description="Helical" evidence="5">
    <location>
        <begin position="208"/>
        <end position="225"/>
    </location>
</feature>
<dbReference type="PANTHER" id="PTHR30325:SF0">
    <property type="entry name" value="INNER MEMBRANE ABC TRANSPORTER PERMEASE PROTEIN YEJE"/>
    <property type="match status" value="1"/>
</dbReference>
<feature type="transmembrane region" description="Helical" evidence="5">
    <location>
        <begin position="21"/>
        <end position="42"/>
    </location>
</feature>
<comment type="similarity">
    <text evidence="5">Belongs to the binding-protein-dependent transport system permease family.</text>
</comment>
<feature type="transmembrane region" description="Helical" evidence="5">
    <location>
        <begin position="309"/>
        <end position="331"/>
    </location>
</feature>
<evidence type="ECO:0000313" key="8">
    <source>
        <dbReference type="Proteomes" id="UP000094936"/>
    </source>
</evidence>
<dbReference type="InterPro" id="IPR035906">
    <property type="entry name" value="MetI-like_sf"/>
</dbReference>
<dbReference type="STRING" id="1080227.A8L45_00095"/>
<feature type="transmembrane region" description="Helical" evidence="5">
    <location>
        <begin position="145"/>
        <end position="171"/>
    </location>
</feature>
<evidence type="ECO:0000259" key="6">
    <source>
        <dbReference type="PROSITE" id="PS50928"/>
    </source>
</evidence>
<protein>
    <submittedName>
        <fullName evidence="7">Peptide ABC transporter permease</fullName>
    </submittedName>
</protein>
<dbReference type="RefSeq" id="WP_068897963.1">
    <property type="nucleotide sequence ID" value="NZ_JBHUIF010000002.1"/>
</dbReference>
<name>A0A1C3ES39_9GAMM</name>
<dbReference type="Proteomes" id="UP000094936">
    <property type="component" value="Unassembled WGS sequence"/>
</dbReference>
<evidence type="ECO:0000256" key="2">
    <source>
        <dbReference type="ARBA" id="ARBA00022692"/>
    </source>
</evidence>
<dbReference type="GO" id="GO:0005886">
    <property type="term" value="C:plasma membrane"/>
    <property type="evidence" value="ECO:0007669"/>
    <property type="project" value="UniProtKB-SubCell"/>
</dbReference>
<gene>
    <name evidence="7" type="ORF">A8L45_00095</name>
</gene>
<keyword evidence="2 5" id="KW-0812">Transmembrane</keyword>
<evidence type="ECO:0000256" key="3">
    <source>
        <dbReference type="ARBA" id="ARBA00022989"/>
    </source>
</evidence>
<comment type="caution">
    <text evidence="7">The sequence shown here is derived from an EMBL/GenBank/DDBJ whole genome shotgun (WGS) entry which is preliminary data.</text>
</comment>
<reference evidence="7 8" key="1">
    <citation type="submission" date="2016-05" db="EMBL/GenBank/DDBJ databases">
        <title>Genomic Taxonomy of the Vibrionaceae.</title>
        <authorList>
            <person name="Gomez-Gil B."/>
            <person name="Enciso-Ibarra J."/>
        </authorList>
    </citation>
    <scope>NUCLEOTIDE SEQUENCE [LARGE SCALE GENOMIC DNA]</scope>
    <source>
        <strain evidence="7 8">CAIM 1920</strain>
    </source>
</reference>
<dbReference type="InterPro" id="IPR000515">
    <property type="entry name" value="MetI-like"/>
</dbReference>
<keyword evidence="5" id="KW-0813">Transport</keyword>
<dbReference type="Pfam" id="PF00528">
    <property type="entry name" value="BPD_transp_1"/>
    <property type="match status" value="1"/>
</dbReference>
<evidence type="ECO:0000256" key="5">
    <source>
        <dbReference type="RuleBase" id="RU363032"/>
    </source>
</evidence>
<dbReference type="GO" id="GO:0055085">
    <property type="term" value="P:transmembrane transport"/>
    <property type="evidence" value="ECO:0007669"/>
    <property type="project" value="InterPro"/>
</dbReference>
<evidence type="ECO:0000256" key="1">
    <source>
        <dbReference type="ARBA" id="ARBA00004651"/>
    </source>
</evidence>
<comment type="subcellular location">
    <subcellularLocation>
        <location evidence="1 5">Cell membrane</location>
        <topology evidence="1 5">Multi-pass membrane protein</topology>
    </subcellularLocation>
</comment>
<keyword evidence="4 5" id="KW-0472">Membrane</keyword>
<dbReference type="Gene3D" id="1.10.3720.10">
    <property type="entry name" value="MetI-like"/>
    <property type="match status" value="1"/>
</dbReference>
<dbReference type="PROSITE" id="PS50928">
    <property type="entry name" value="ABC_TM1"/>
    <property type="match status" value="1"/>
</dbReference>
<dbReference type="SUPFAM" id="SSF161098">
    <property type="entry name" value="MetI-like"/>
    <property type="match status" value="1"/>
</dbReference>
<evidence type="ECO:0000256" key="4">
    <source>
        <dbReference type="ARBA" id="ARBA00023136"/>
    </source>
</evidence>
<sequence>MFKFSPLTQKKINSFKSIKRGYYSLLILSGLLILSLFGELLVNNRALVVSYNGELSFPVFSDIRKGTDFGLGYPNEPNYRELRETFKQEGGDNFVIMPLVPYDAFEQDYTGAFPPLAPSIESQHYLGTDTLGRDMVARLLYGFRIAMTFALFTVAISTVIGIVVGCSMGFFGGKFDIIAQRFIEVWSMLPFLYVIMIVVSIFSPSFSLFVLINVLFGWVGITWAMRTMTYKESTREYVMAARALGASTSRILFKHILPNTMVVVVTATPFAIVSALTTLTALDFLGLGLQAPTPSWGDLLQQGRSNLHAPWIVASVVTALVLVLVMVTFVGEAVRTAFDPKKFTRYV</sequence>
<feature type="domain" description="ABC transmembrane type-1" evidence="6">
    <location>
        <begin position="143"/>
        <end position="335"/>
    </location>
</feature>
<keyword evidence="3 5" id="KW-1133">Transmembrane helix</keyword>
<proteinExistence type="inferred from homology"/>
<organism evidence="7 8">
    <name type="scientific">Veronia pacifica</name>
    <dbReference type="NCBI Taxonomy" id="1080227"/>
    <lineage>
        <taxon>Bacteria</taxon>
        <taxon>Pseudomonadati</taxon>
        <taxon>Pseudomonadota</taxon>
        <taxon>Gammaproteobacteria</taxon>
        <taxon>Vibrionales</taxon>
        <taxon>Vibrionaceae</taxon>
        <taxon>Veronia</taxon>
    </lineage>
</organism>
<dbReference type="EMBL" id="LYBM01000001">
    <property type="protein sequence ID" value="ODA36050.1"/>
    <property type="molecule type" value="Genomic_DNA"/>
</dbReference>
<feature type="transmembrane region" description="Helical" evidence="5">
    <location>
        <begin position="183"/>
        <end position="202"/>
    </location>
</feature>
<dbReference type="AlphaFoldDB" id="A0A1C3ES39"/>
<accession>A0A1C3ES39</accession>
<dbReference type="PANTHER" id="PTHR30325">
    <property type="entry name" value="MEMBRANE COMPONENT OF ABC TRANSPORTER"/>
    <property type="match status" value="1"/>
</dbReference>
<dbReference type="OrthoDB" id="9805884at2"/>
<dbReference type="CDD" id="cd06261">
    <property type="entry name" value="TM_PBP2"/>
    <property type="match status" value="1"/>
</dbReference>